<dbReference type="Gene3D" id="3.30.70.100">
    <property type="match status" value="1"/>
</dbReference>
<evidence type="ECO:0000313" key="2">
    <source>
        <dbReference type="Proteomes" id="UP000273811"/>
    </source>
</evidence>
<evidence type="ECO:0008006" key="3">
    <source>
        <dbReference type="Google" id="ProtNLM"/>
    </source>
</evidence>
<comment type="caution">
    <text evidence="1">The sequence shown here is derived from an EMBL/GenBank/DDBJ whole genome shotgun (WGS) entry which is preliminary data.</text>
</comment>
<dbReference type="InterPro" id="IPR036163">
    <property type="entry name" value="HMA_dom_sf"/>
</dbReference>
<protein>
    <recommendedName>
        <fullName evidence="3">HMA domain-containing protein</fullName>
    </recommendedName>
</protein>
<dbReference type="EMBL" id="QYTU02000001">
    <property type="protein sequence ID" value="RWR15240.1"/>
    <property type="molecule type" value="Genomic_DNA"/>
</dbReference>
<reference evidence="1" key="1">
    <citation type="submission" date="2018-12" db="EMBL/GenBank/DDBJ databases">
        <authorList>
            <person name="Sun L."/>
            <person name="Chen Z."/>
        </authorList>
    </citation>
    <scope>NUCLEOTIDE SEQUENCE [LARGE SCALE GENOMIC DNA]</scope>
    <source>
        <strain evidence="1">DSM 16012</strain>
    </source>
</reference>
<sequence length="69" mass="7744">MVDMTIYVDVANNKQAIEKLEQILLQLNGVERALVDPDDGEVKISYSETKLQHEAILSTLSRNGFDILP</sequence>
<name>A0A443J462_9BACI</name>
<dbReference type="AlphaFoldDB" id="A0A443J462"/>
<accession>A0A443J462</accession>
<dbReference type="GO" id="GO:0046872">
    <property type="term" value="F:metal ion binding"/>
    <property type="evidence" value="ECO:0007669"/>
    <property type="project" value="InterPro"/>
</dbReference>
<gene>
    <name evidence="1" type="ORF">D4N35_001505</name>
</gene>
<dbReference type="OrthoDB" id="2428971at2"/>
<keyword evidence="2" id="KW-1185">Reference proteome</keyword>
<dbReference type="Proteomes" id="UP000273811">
    <property type="component" value="Unassembled WGS sequence"/>
</dbReference>
<dbReference type="SUPFAM" id="SSF55008">
    <property type="entry name" value="HMA, heavy metal-associated domain"/>
    <property type="match status" value="1"/>
</dbReference>
<proteinExistence type="predicted"/>
<organism evidence="1 2">
    <name type="scientific">Siminovitchia fortis</name>
    <dbReference type="NCBI Taxonomy" id="254758"/>
    <lineage>
        <taxon>Bacteria</taxon>
        <taxon>Bacillati</taxon>
        <taxon>Bacillota</taxon>
        <taxon>Bacilli</taxon>
        <taxon>Bacillales</taxon>
        <taxon>Bacillaceae</taxon>
        <taxon>Siminovitchia</taxon>
    </lineage>
</organism>
<evidence type="ECO:0000313" key="1">
    <source>
        <dbReference type="EMBL" id="RWR15240.1"/>
    </source>
</evidence>